<keyword evidence="4" id="KW-1185">Reference proteome</keyword>
<feature type="region of interest" description="Disordered" evidence="1">
    <location>
        <begin position="39"/>
        <end position="70"/>
    </location>
</feature>
<evidence type="ECO:0000313" key="4">
    <source>
        <dbReference type="Proteomes" id="UP000289152"/>
    </source>
</evidence>
<dbReference type="AlphaFoldDB" id="A0A4Q1BHN2"/>
<dbReference type="Proteomes" id="UP000289152">
    <property type="component" value="Unassembled WGS sequence"/>
</dbReference>
<proteinExistence type="predicted"/>
<feature type="compositionally biased region" description="Basic and acidic residues" evidence="1">
    <location>
        <begin position="351"/>
        <end position="371"/>
    </location>
</feature>
<dbReference type="EMBL" id="SDIL01000077">
    <property type="protein sequence ID" value="RXK37112.1"/>
    <property type="molecule type" value="Genomic_DNA"/>
</dbReference>
<feature type="region of interest" description="Disordered" evidence="1">
    <location>
        <begin position="299"/>
        <end position="320"/>
    </location>
</feature>
<evidence type="ECO:0000256" key="2">
    <source>
        <dbReference type="SAM" id="Phobius"/>
    </source>
</evidence>
<dbReference type="InParanoid" id="A0A4Q1BHN2"/>
<gene>
    <name evidence="3" type="ORF">M231_05628</name>
</gene>
<comment type="caution">
    <text evidence="3">The sequence shown here is derived from an EMBL/GenBank/DDBJ whole genome shotgun (WGS) entry which is preliminary data.</text>
</comment>
<organism evidence="3 4">
    <name type="scientific">Tremella mesenterica</name>
    <name type="common">Jelly fungus</name>
    <dbReference type="NCBI Taxonomy" id="5217"/>
    <lineage>
        <taxon>Eukaryota</taxon>
        <taxon>Fungi</taxon>
        <taxon>Dikarya</taxon>
        <taxon>Basidiomycota</taxon>
        <taxon>Agaricomycotina</taxon>
        <taxon>Tremellomycetes</taxon>
        <taxon>Tremellales</taxon>
        <taxon>Tremellaceae</taxon>
        <taxon>Tremella</taxon>
    </lineage>
</organism>
<feature type="region of interest" description="Disordered" evidence="1">
    <location>
        <begin position="345"/>
        <end position="463"/>
    </location>
</feature>
<evidence type="ECO:0000256" key="1">
    <source>
        <dbReference type="SAM" id="MobiDB-lite"/>
    </source>
</evidence>
<keyword evidence="2" id="KW-0812">Transmembrane</keyword>
<feature type="region of interest" description="Disordered" evidence="1">
    <location>
        <begin position="109"/>
        <end position="128"/>
    </location>
</feature>
<sequence>MVIAATRQESSSVAVAVVAAVVVAVAVVVVVPSALVAQGGTAGTDRDTDSARTEASDQVGKAKRRAKPESVVRMNGRNDHAAQAMVLDEFSLRTERFMAECKSILTRLDLHRPSPPESTDGKQDEETETDLASVLVEYMKKVEEHVPILMQRTSSRSHRGPLISPPPLVDEKKTETRTGENGHGTYAHRHTDFRAPSSNTAQRRKSWHKRGGLRHAIPFAFVLHAFPKLRQIARRLMLPHELDDKPEIDLGNLVRQLEYVLHACSLPKNEFDEWKANMIRECEDGWFMDPIKPVSLGFLDDRGQAKDSDSEQQQQEEEEEDDWVYLELVGFKRWDKLVVKDKTKKKFPTHGRRENKYKYEKGKQGKIDKDKRKGKRKWRGMVEGMSQESDWSVSDDPTSSIIITDDTREETEDEERIHWSEDRSTSEGSDEDEDGEVEWSKAKKSKRERERRKTYNTGKRTKT</sequence>
<evidence type="ECO:0000313" key="3">
    <source>
        <dbReference type="EMBL" id="RXK37112.1"/>
    </source>
</evidence>
<feature type="transmembrane region" description="Helical" evidence="2">
    <location>
        <begin position="12"/>
        <end position="35"/>
    </location>
</feature>
<name>A0A4Q1BHN2_TREME</name>
<feature type="compositionally biased region" description="Basic residues" evidence="1">
    <location>
        <begin position="454"/>
        <end position="463"/>
    </location>
</feature>
<feature type="compositionally biased region" description="Basic and acidic residues" evidence="1">
    <location>
        <begin position="299"/>
        <end position="309"/>
    </location>
</feature>
<protein>
    <submittedName>
        <fullName evidence="3">Uncharacterized protein</fullName>
    </submittedName>
</protein>
<keyword evidence="2" id="KW-1133">Transmembrane helix</keyword>
<feature type="compositionally biased region" description="Acidic residues" evidence="1">
    <location>
        <begin position="428"/>
        <end position="437"/>
    </location>
</feature>
<accession>A0A4Q1BHN2</accession>
<feature type="region of interest" description="Disordered" evidence="1">
    <location>
        <begin position="153"/>
        <end position="200"/>
    </location>
</feature>
<feature type="compositionally biased region" description="Basic and acidic residues" evidence="1">
    <location>
        <begin position="109"/>
        <end position="124"/>
    </location>
</feature>
<reference evidence="3 4" key="1">
    <citation type="submission" date="2016-06" db="EMBL/GenBank/DDBJ databases">
        <title>Evolution of pathogenesis and genome organization in the Tremellales.</title>
        <authorList>
            <person name="Cuomo C."/>
            <person name="Litvintseva A."/>
            <person name="Heitman J."/>
            <person name="Chen Y."/>
            <person name="Sun S."/>
            <person name="Springer D."/>
            <person name="Dromer F."/>
            <person name="Young S."/>
            <person name="Zeng Q."/>
            <person name="Chapman S."/>
            <person name="Gujja S."/>
            <person name="Saif S."/>
            <person name="Birren B."/>
        </authorList>
    </citation>
    <scope>NUCLEOTIDE SEQUENCE [LARGE SCALE GENOMIC DNA]</scope>
    <source>
        <strain evidence="3 4">ATCC 28783</strain>
    </source>
</reference>
<dbReference type="VEuPathDB" id="FungiDB:TREMEDRAFT_66516"/>
<feature type="compositionally biased region" description="Low complexity" evidence="1">
    <location>
        <begin position="394"/>
        <end position="404"/>
    </location>
</feature>
<feature type="compositionally biased region" description="Basic and acidic residues" evidence="1">
    <location>
        <begin position="415"/>
        <end position="425"/>
    </location>
</feature>
<keyword evidence="2" id="KW-0472">Membrane</keyword>
<feature type="compositionally biased region" description="Basic and acidic residues" evidence="1">
    <location>
        <begin position="169"/>
        <end position="180"/>
    </location>
</feature>
<feature type="compositionally biased region" description="Basic and acidic residues" evidence="1">
    <location>
        <begin position="44"/>
        <end position="55"/>
    </location>
</feature>